<feature type="binding site" evidence="10">
    <location>
        <position position="9"/>
    </location>
    <ligand>
        <name>Mg(2+)</name>
        <dbReference type="ChEBI" id="CHEBI:18420"/>
    </ligand>
</feature>
<dbReference type="NCBIfam" id="TIGR01662">
    <property type="entry name" value="HAD-SF-IIIA"/>
    <property type="match status" value="1"/>
</dbReference>
<dbReference type="PANTHER" id="PTHR42891">
    <property type="entry name" value="D-GLYCERO-BETA-D-MANNO-HEPTOSE-1,7-BISPHOSPHATE 7-PHOSPHATASE"/>
    <property type="match status" value="1"/>
</dbReference>
<dbReference type="Gene3D" id="3.40.50.1000">
    <property type="entry name" value="HAD superfamily/HAD-like"/>
    <property type="match status" value="1"/>
</dbReference>
<dbReference type="RefSeq" id="WP_034373407.1">
    <property type="nucleotide sequence ID" value="NZ_AWOR01000068.1"/>
</dbReference>
<dbReference type="Pfam" id="PF00702">
    <property type="entry name" value="Hydrolase"/>
    <property type="match status" value="1"/>
</dbReference>
<feature type="site" description="Stabilizes the phosphoryl group" evidence="9">
    <location>
        <position position="51"/>
    </location>
</feature>
<dbReference type="InterPro" id="IPR023214">
    <property type="entry name" value="HAD_sf"/>
</dbReference>
<dbReference type="InterPro" id="IPR006543">
    <property type="entry name" value="Histidinol-phos"/>
</dbReference>
<dbReference type="GO" id="GO:0016791">
    <property type="term" value="F:phosphatase activity"/>
    <property type="evidence" value="ECO:0007669"/>
    <property type="project" value="InterPro"/>
</dbReference>
<feature type="binding site" evidence="10">
    <location>
        <position position="7"/>
    </location>
    <ligand>
        <name>Mg(2+)</name>
        <dbReference type="ChEBI" id="CHEBI:18420"/>
    </ligand>
</feature>
<dbReference type="PANTHER" id="PTHR42891:SF1">
    <property type="entry name" value="D-GLYCERO-BETA-D-MANNO-HEPTOSE-1,7-BISPHOSPHATE 7-PHOSPHATASE"/>
    <property type="match status" value="1"/>
</dbReference>
<comment type="caution">
    <text evidence="11">The sequence shown here is derived from an EMBL/GenBank/DDBJ whole genome shotgun (WGS) entry which is preliminary data.</text>
</comment>
<keyword evidence="3 10" id="KW-0479">Metal-binding</keyword>
<feature type="binding site" evidence="10">
    <location>
        <position position="100"/>
    </location>
    <ligand>
        <name>Zn(2+)</name>
        <dbReference type="ChEBI" id="CHEBI:29105"/>
    </ligand>
</feature>
<sequence>MKIAILDRDGTLNQWGAQGFIGRPDEWVAVPSALEAVSRLNRAGWHVVVATNQPGLGRGLFDVIELNAVHAKMHREMAAVGARVEAVFFCPHAPDEDCQCRKPGVALFEQIADRYGAEGHEIWAIGSGVEHLQAGKALGAHLVFVESTARPECSSDAVLPEGSERYPDLAAVVNMLLPLGGDEDAQSLDSAPAPH</sequence>
<comment type="similarity">
    <text evidence="7">Belongs to the gmhB family.</text>
</comment>
<feature type="site" description="Stabilizes the phosphoryl group" evidence="9">
    <location>
        <position position="102"/>
    </location>
</feature>
<dbReference type="EC" id="3.1.3.-" evidence="7"/>
<feature type="binding site" evidence="10">
    <location>
        <position position="90"/>
    </location>
    <ligand>
        <name>Zn(2+)</name>
        <dbReference type="ChEBI" id="CHEBI:29105"/>
    </ligand>
</feature>
<evidence type="ECO:0000313" key="11">
    <source>
        <dbReference type="EMBL" id="KGH26574.1"/>
    </source>
</evidence>
<dbReference type="AlphaFoldDB" id="A0A096F9H1"/>
<dbReference type="PIRSF" id="PIRSF004682">
    <property type="entry name" value="GmhB"/>
    <property type="match status" value="1"/>
</dbReference>
<comment type="cofactor">
    <cofactor evidence="10">
        <name>Zn(2+)</name>
        <dbReference type="ChEBI" id="CHEBI:29105"/>
    </cofactor>
</comment>
<feature type="active site" description="Nucleophile" evidence="8">
    <location>
        <position position="7"/>
    </location>
</feature>
<evidence type="ECO:0000256" key="6">
    <source>
        <dbReference type="ARBA" id="ARBA00031828"/>
    </source>
</evidence>
<feature type="binding site" evidence="10">
    <location>
        <position position="98"/>
    </location>
    <ligand>
        <name>Zn(2+)</name>
        <dbReference type="ChEBI" id="CHEBI:29105"/>
    </ligand>
</feature>
<evidence type="ECO:0000313" key="12">
    <source>
        <dbReference type="Proteomes" id="UP000029553"/>
    </source>
</evidence>
<evidence type="ECO:0000256" key="1">
    <source>
        <dbReference type="ARBA" id="ARBA00004496"/>
    </source>
</evidence>
<reference evidence="11 12" key="1">
    <citation type="submission" date="2013-09" db="EMBL/GenBank/DDBJ databases">
        <title>High correlation between genotypes and phenotypes of environmental bacteria Comamonas testosteroni strains.</title>
        <authorList>
            <person name="Liu L."/>
            <person name="Zhu W."/>
            <person name="Xia X."/>
            <person name="Xu B."/>
            <person name="Luo M."/>
            <person name="Wang G."/>
        </authorList>
    </citation>
    <scope>NUCLEOTIDE SEQUENCE [LARGE SCALE GENOMIC DNA]</scope>
    <source>
        <strain evidence="11 12">JL40</strain>
    </source>
</reference>
<keyword evidence="10" id="KW-0862">Zinc</keyword>
<dbReference type="EMBL" id="AWOR01000068">
    <property type="protein sequence ID" value="KGH26574.1"/>
    <property type="molecule type" value="Genomic_DNA"/>
</dbReference>
<dbReference type="SUPFAM" id="SSF56784">
    <property type="entry name" value="HAD-like"/>
    <property type="match status" value="1"/>
</dbReference>
<feature type="site" description="Contributes to substrate recognition" evidence="9">
    <location>
        <position position="101"/>
    </location>
</feature>
<comment type="cofactor">
    <cofactor evidence="10">
        <name>Mg(2+)</name>
        <dbReference type="ChEBI" id="CHEBI:18420"/>
    </cofactor>
</comment>
<gene>
    <name evidence="11" type="ORF">P353_20645</name>
</gene>
<keyword evidence="5 7" id="KW-0119">Carbohydrate metabolism</keyword>
<protein>
    <recommendedName>
        <fullName evidence="6 7">D,D-heptose 1,7-bisphosphate phosphatase</fullName>
        <ecNumber evidence="7">3.1.3.-</ecNumber>
    </recommendedName>
</protein>
<dbReference type="NCBIfam" id="TIGR01656">
    <property type="entry name" value="Histidinol-ppas"/>
    <property type="match status" value="1"/>
</dbReference>
<dbReference type="Proteomes" id="UP000029553">
    <property type="component" value="Unassembled WGS sequence"/>
</dbReference>
<feature type="active site" description="Proton donor" evidence="8">
    <location>
        <position position="9"/>
    </location>
</feature>
<dbReference type="InterPro" id="IPR036412">
    <property type="entry name" value="HAD-like_sf"/>
</dbReference>
<organism evidence="11 12">
    <name type="scientific">Comamonas testosteroni</name>
    <name type="common">Pseudomonas testosteroni</name>
    <dbReference type="NCBI Taxonomy" id="285"/>
    <lineage>
        <taxon>Bacteria</taxon>
        <taxon>Pseudomonadati</taxon>
        <taxon>Pseudomonadota</taxon>
        <taxon>Betaproteobacteria</taxon>
        <taxon>Burkholderiales</taxon>
        <taxon>Comamonadaceae</taxon>
        <taxon>Comamonas</taxon>
    </lineage>
</organism>
<dbReference type="GO" id="GO:0005975">
    <property type="term" value="P:carbohydrate metabolic process"/>
    <property type="evidence" value="ECO:0007669"/>
    <property type="project" value="InterPro"/>
</dbReference>
<feature type="binding site" evidence="10">
    <location>
        <position position="92"/>
    </location>
    <ligand>
        <name>Zn(2+)</name>
        <dbReference type="ChEBI" id="CHEBI:29105"/>
    </ligand>
</feature>
<dbReference type="GO" id="GO:0046872">
    <property type="term" value="F:metal ion binding"/>
    <property type="evidence" value="ECO:0007669"/>
    <property type="project" value="UniProtKB-KW"/>
</dbReference>
<comment type="subcellular location">
    <subcellularLocation>
        <location evidence="1 7">Cytoplasm</location>
    </subcellularLocation>
</comment>
<keyword evidence="2 7" id="KW-0963">Cytoplasm</keyword>
<evidence type="ECO:0000256" key="3">
    <source>
        <dbReference type="ARBA" id="ARBA00022723"/>
    </source>
</evidence>
<proteinExistence type="inferred from homology"/>
<dbReference type="GO" id="GO:0005737">
    <property type="term" value="C:cytoplasm"/>
    <property type="evidence" value="ECO:0007669"/>
    <property type="project" value="UniProtKB-SubCell"/>
</dbReference>
<evidence type="ECO:0000256" key="7">
    <source>
        <dbReference type="PIRNR" id="PIRNR004682"/>
    </source>
</evidence>
<accession>A0A096F9H1</accession>
<evidence type="ECO:0000256" key="9">
    <source>
        <dbReference type="PIRSR" id="PIRSR004682-3"/>
    </source>
</evidence>
<dbReference type="InterPro" id="IPR006549">
    <property type="entry name" value="HAD-SF_hydro_IIIA"/>
</dbReference>
<evidence type="ECO:0000256" key="10">
    <source>
        <dbReference type="PIRSR" id="PIRSR004682-4"/>
    </source>
</evidence>
<keyword evidence="4 7" id="KW-0378">Hydrolase</keyword>
<evidence type="ECO:0000256" key="4">
    <source>
        <dbReference type="ARBA" id="ARBA00022801"/>
    </source>
</evidence>
<dbReference type="InterPro" id="IPR004446">
    <property type="entry name" value="Heptose_bisP_phosphatase"/>
</dbReference>
<evidence type="ECO:0000256" key="5">
    <source>
        <dbReference type="ARBA" id="ARBA00023277"/>
    </source>
</evidence>
<keyword evidence="10" id="KW-0460">Magnesium</keyword>
<evidence type="ECO:0000256" key="2">
    <source>
        <dbReference type="ARBA" id="ARBA00022490"/>
    </source>
</evidence>
<name>A0A096F9H1_COMTE</name>
<evidence type="ECO:0000256" key="8">
    <source>
        <dbReference type="PIRSR" id="PIRSR004682-1"/>
    </source>
</evidence>